<dbReference type="Gene3D" id="3.10.20.410">
    <property type="match status" value="1"/>
</dbReference>
<keyword evidence="3" id="KW-0813">Transport</keyword>
<keyword evidence="7 10" id="KW-0732">Signal</keyword>
<dbReference type="GO" id="GO:0009279">
    <property type="term" value="C:cell outer membrane"/>
    <property type="evidence" value="ECO:0007669"/>
    <property type="project" value="UniProtKB-SubCell"/>
</dbReference>
<dbReference type="EMBL" id="AM286690">
    <property type="protein sequence ID" value="CAL15573.1"/>
    <property type="molecule type" value="Genomic_DNA"/>
</dbReference>
<evidence type="ECO:0000256" key="9">
    <source>
        <dbReference type="ARBA" id="ARBA00023237"/>
    </source>
</evidence>
<sequence>MAHQKKRYTVNSLGLFILIASAQAANAEQETQTTTHFTSHFFVNQNNTNIDISHLEKGQGLIPGIYPLSISVNGAQVTDTDVEVISQENGTAPCITHPLAVQLGINTPYYSRYTDITMRCIDIAAAPNSFLTLNAKRMNLDIRVPQIALTTTRQLIEPNLWNKGINNFRMNYLASGSKQSRDQQSSRSQFYTDLNLGADINGIHFRSNLNYSDSTGQEADWQSKESYAYTAIPSLRSELTAGETFLRSNLIDGFAFTGISLGTDRAMLEPRFQGYAPVIRGIAQSNARVSITQNSYTIYEQFVPPGEFAIDDIPSLSNGDLTVTITEEDGSQKRFVQPYTQIPNLVRPGLWEYAITAGKYRNDNTDEPWFINAEISHGLDNDVTLFGASLVSQEYSIHTMGVGFNLGKLGGFSVDASRSYFRPDEIGKDADGNSYRFFYAKSLTRSTNIQILGYRYSTEGFRTFNEAVIESDGSIISQRKSRAEATLTQSLGSYGSLYFTGSQEKYWKTKGERNFLVSGYSNNYKDMNYSLSFSHNENLNGKRDNTVSISASLPLGSKNRRPTYINYQQTHSDAGTDFNAGISGLLSDERFSYNVTSGRSNDDLVESSARLSYSGQSTGITAGTSHSKYHDLYFAQAGGSVLVHKGGIIFGRRLGETAIIADTGGVEDVTFQTGALPITTNSKGMALLPQVQPYRQQEVSMDFSKLDANLETSNRSHFITPERGAVSLAKFNIYPTQRFLVRIMSDNGQVAPFGSLIVDAGGNNVSTIDSSGYALINHTQNQSSYFIPGTGCTFSLPDQIESAPGITIIDKLICVTSGDN</sequence>
<accession>Q0VTH0</accession>
<dbReference type="InterPro" id="IPR025885">
    <property type="entry name" value="PapC_N"/>
</dbReference>
<name>Q0VTH0_ALCBS</name>
<keyword evidence="9" id="KW-0998">Cell outer membrane</keyword>
<dbReference type="InterPro" id="IPR000015">
    <property type="entry name" value="Fimb_usher"/>
</dbReference>
<dbReference type="Proteomes" id="UP000008871">
    <property type="component" value="Chromosome"/>
</dbReference>
<evidence type="ECO:0000313" key="12">
    <source>
        <dbReference type="EMBL" id="CAL15573.1"/>
    </source>
</evidence>
<dbReference type="Pfam" id="PF00577">
    <property type="entry name" value="Usher"/>
    <property type="match status" value="1"/>
</dbReference>
<comment type="subcellular location">
    <subcellularLocation>
        <location evidence="1">Cell outer membrane</location>
        <topology evidence="1">Multi-pass membrane protein</topology>
    </subcellularLocation>
</comment>
<evidence type="ECO:0000256" key="8">
    <source>
        <dbReference type="ARBA" id="ARBA00023136"/>
    </source>
</evidence>
<evidence type="ECO:0000256" key="4">
    <source>
        <dbReference type="ARBA" id="ARBA00022452"/>
    </source>
</evidence>
<keyword evidence="8" id="KW-0472">Membrane</keyword>
<organism evidence="12 13">
    <name type="scientific">Alcanivorax borkumensis (strain ATCC 700651 / DSM 11573 / NCIMB 13689 / SK2)</name>
    <dbReference type="NCBI Taxonomy" id="393595"/>
    <lineage>
        <taxon>Bacteria</taxon>
        <taxon>Pseudomonadati</taxon>
        <taxon>Pseudomonadota</taxon>
        <taxon>Gammaproteobacteria</taxon>
        <taxon>Oceanospirillales</taxon>
        <taxon>Alcanivoracaceae</taxon>
        <taxon>Alcanivorax</taxon>
    </lineage>
</organism>
<evidence type="ECO:0000256" key="2">
    <source>
        <dbReference type="ARBA" id="ARBA00008064"/>
    </source>
</evidence>
<feature type="chain" id="PRO_5004178994" evidence="10">
    <location>
        <begin position="28"/>
        <end position="820"/>
    </location>
</feature>
<evidence type="ECO:0000256" key="1">
    <source>
        <dbReference type="ARBA" id="ARBA00004571"/>
    </source>
</evidence>
<dbReference type="HOGENOM" id="CLU_009120_1_1_6"/>
<feature type="domain" description="PapC N-terminal" evidence="11">
    <location>
        <begin position="36"/>
        <end position="175"/>
    </location>
</feature>
<dbReference type="InterPro" id="IPR042186">
    <property type="entry name" value="FimD_plug_dom"/>
</dbReference>
<feature type="signal peptide" evidence="10">
    <location>
        <begin position="1"/>
        <end position="27"/>
    </location>
</feature>
<dbReference type="eggNOG" id="COG3188">
    <property type="taxonomic scope" value="Bacteria"/>
</dbReference>
<evidence type="ECO:0000256" key="3">
    <source>
        <dbReference type="ARBA" id="ARBA00022448"/>
    </source>
</evidence>
<evidence type="ECO:0000256" key="10">
    <source>
        <dbReference type="SAM" id="SignalP"/>
    </source>
</evidence>
<evidence type="ECO:0000313" key="13">
    <source>
        <dbReference type="Proteomes" id="UP000008871"/>
    </source>
</evidence>
<gene>
    <name evidence="12" type="primary">fimD</name>
    <name evidence="12" type="ordered locus">ABO_0125</name>
</gene>
<dbReference type="RefSeq" id="WP_011587423.1">
    <property type="nucleotide sequence ID" value="NC_008260.1"/>
</dbReference>
<comment type="similarity">
    <text evidence="2">Belongs to the fimbrial export usher family.</text>
</comment>
<reference evidence="12 13" key="1">
    <citation type="journal article" date="2006" name="Nat. Biotechnol.">
        <title>Genome sequence of the ubiquitous hydrocarbon-degrading marine bacterium Alcanivorax borkumensis.</title>
        <authorList>
            <person name="Schneiker S."/>
            <person name="Martins dos Santos V.A.P."/>
            <person name="Bartels D."/>
            <person name="Bekel T."/>
            <person name="Brecht M."/>
            <person name="Buhrmester J."/>
            <person name="Chernikova T.N."/>
            <person name="Denaro R."/>
            <person name="Ferrer M."/>
            <person name="Gertler C."/>
            <person name="Goesmann A."/>
            <person name="Golyshina O.V."/>
            <person name="Kaminski F."/>
            <person name="Khachane A.N."/>
            <person name="Lang S."/>
            <person name="Linke B."/>
            <person name="McHardy A.C."/>
            <person name="Meyer F."/>
            <person name="Nechitaylo T."/>
            <person name="Puehler A."/>
            <person name="Regenhardt D."/>
            <person name="Rupp O."/>
            <person name="Sabirova J.S."/>
            <person name="Selbitschka W."/>
            <person name="Yakimov M.M."/>
            <person name="Timmis K.N."/>
            <person name="Vorhoelter F.-J."/>
            <person name="Weidner S."/>
            <person name="Kaiser O."/>
            <person name="Golyshin P.N."/>
        </authorList>
    </citation>
    <scope>NUCLEOTIDE SEQUENCE [LARGE SCALE GENOMIC DNA]</scope>
    <source>
        <strain evidence="13">ATCC 700651 / DSM 11573 / NCIMB 13689 / SK2</strain>
    </source>
</reference>
<dbReference type="PANTHER" id="PTHR30451">
    <property type="entry name" value="OUTER MEMBRANE USHER PROTEIN"/>
    <property type="match status" value="1"/>
</dbReference>
<dbReference type="KEGG" id="abo:ABO_0125"/>
<keyword evidence="4" id="KW-1134">Transmembrane beta strand</keyword>
<dbReference type="Gene3D" id="2.60.40.2610">
    <property type="entry name" value="Outer membrane usher protein FimD, plug domain"/>
    <property type="match status" value="1"/>
</dbReference>
<protein>
    <submittedName>
        <fullName evidence="12">Type 1 pili subunit FimD</fullName>
    </submittedName>
</protein>
<dbReference type="AlphaFoldDB" id="Q0VTH0"/>
<dbReference type="STRING" id="393595.ABO_0125"/>
<dbReference type="SUPFAM" id="SSF141729">
    <property type="entry name" value="FimD N-terminal domain-like"/>
    <property type="match status" value="1"/>
</dbReference>
<evidence type="ECO:0000256" key="5">
    <source>
        <dbReference type="ARBA" id="ARBA00022558"/>
    </source>
</evidence>
<proteinExistence type="inferred from homology"/>
<dbReference type="GO" id="GO:0009297">
    <property type="term" value="P:pilus assembly"/>
    <property type="evidence" value="ECO:0007669"/>
    <property type="project" value="InterPro"/>
</dbReference>
<evidence type="ECO:0000256" key="7">
    <source>
        <dbReference type="ARBA" id="ARBA00022729"/>
    </source>
</evidence>
<dbReference type="Pfam" id="PF13954">
    <property type="entry name" value="PapC_N"/>
    <property type="match status" value="1"/>
</dbReference>
<dbReference type="PANTHER" id="PTHR30451:SF21">
    <property type="entry name" value="FIMBRIAL USHER DOMAIN-CONTAINING PROTEIN YDET-RELATED"/>
    <property type="match status" value="1"/>
</dbReference>
<evidence type="ECO:0000256" key="6">
    <source>
        <dbReference type="ARBA" id="ARBA00022692"/>
    </source>
</evidence>
<dbReference type="Gene3D" id="2.60.40.3110">
    <property type="match status" value="1"/>
</dbReference>
<keyword evidence="6" id="KW-0812">Transmembrane</keyword>
<evidence type="ECO:0000259" key="11">
    <source>
        <dbReference type="Pfam" id="PF13954"/>
    </source>
</evidence>
<dbReference type="GO" id="GO:0015473">
    <property type="term" value="F:fimbrial usher porin activity"/>
    <property type="evidence" value="ECO:0007669"/>
    <property type="project" value="InterPro"/>
</dbReference>
<dbReference type="InterPro" id="IPR037224">
    <property type="entry name" value="PapC_N_sf"/>
</dbReference>
<keyword evidence="5" id="KW-1029">Fimbrium biogenesis</keyword>
<dbReference type="OrthoDB" id="6554712at2"/>
<keyword evidence="13" id="KW-1185">Reference proteome</keyword>